<proteinExistence type="inferred from homology"/>
<evidence type="ECO:0000256" key="5">
    <source>
        <dbReference type="PIRSR" id="PIRSR606710-1"/>
    </source>
</evidence>
<dbReference type="Gene3D" id="2.80.10.50">
    <property type="match status" value="1"/>
</dbReference>
<reference evidence="9 10" key="1">
    <citation type="submission" date="2015-11" db="EMBL/GenBank/DDBJ databases">
        <title>Sequence of Pedobacter ginsenosidimutans.</title>
        <authorList>
            <person name="Carson E."/>
            <person name="Keyser V."/>
            <person name="Newman J."/>
            <person name="Miller J."/>
        </authorList>
    </citation>
    <scope>NUCLEOTIDE SEQUENCE [LARGE SCALE GENOMIC DNA]</scope>
    <source>
        <strain evidence="9 10">KACC 14530</strain>
    </source>
</reference>
<dbReference type="OrthoDB" id="177947at2"/>
<dbReference type="Pfam" id="PF04616">
    <property type="entry name" value="Glyco_hydro_43"/>
    <property type="match status" value="1"/>
</dbReference>
<dbReference type="RefSeq" id="WP_057934947.1">
    <property type="nucleotide sequence ID" value="NZ_LMZQ01000047.1"/>
</dbReference>
<evidence type="ECO:0000256" key="4">
    <source>
        <dbReference type="ARBA" id="ARBA00023295"/>
    </source>
</evidence>
<dbReference type="STRING" id="687842.ASU31_24895"/>
<keyword evidence="4 7" id="KW-0326">Glycosidase</keyword>
<dbReference type="GO" id="GO:0005975">
    <property type="term" value="P:carbohydrate metabolic process"/>
    <property type="evidence" value="ECO:0007669"/>
    <property type="project" value="InterPro"/>
</dbReference>
<comment type="similarity">
    <text evidence="1 7">Belongs to the glycosyl hydrolase 43 family.</text>
</comment>
<dbReference type="PANTHER" id="PTHR43817:SF1">
    <property type="entry name" value="HYDROLASE, FAMILY 43, PUTATIVE (AFU_ORTHOLOGUE AFUA_3G01660)-RELATED"/>
    <property type="match status" value="1"/>
</dbReference>
<evidence type="ECO:0000256" key="6">
    <source>
        <dbReference type="PIRSR" id="PIRSR606710-2"/>
    </source>
</evidence>
<feature type="site" description="Important for catalytic activity, responsible for pKa modulation of the active site Glu and correct orientation of both the proton donor and substrate" evidence="6">
    <location>
        <position position="321"/>
    </location>
</feature>
<evidence type="ECO:0000313" key="9">
    <source>
        <dbReference type="EMBL" id="KRT13370.1"/>
    </source>
</evidence>
<dbReference type="CDD" id="cd00161">
    <property type="entry name" value="beta-trefoil_Ricin-like"/>
    <property type="match status" value="1"/>
</dbReference>
<gene>
    <name evidence="9" type="ORF">ASU31_24895</name>
</gene>
<dbReference type="InterPro" id="IPR006710">
    <property type="entry name" value="Glyco_hydro_43"/>
</dbReference>
<dbReference type="CDD" id="cd18820">
    <property type="entry name" value="GH43_LbAraf43-like"/>
    <property type="match status" value="1"/>
</dbReference>
<dbReference type="PROSITE" id="PS50231">
    <property type="entry name" value="RICIN_B_LECTIN"/>
    <property type="match status" value="1"/>
</dbReference>
<dbReference type="SUPFAM" id="SSF50370">
    <property type="entry name" value="Ricin B-like lectins"/>
    <property type="match status" value="1"/>
</dbReference>
<evidence type="ECO:0000256" key="2">
    <source>
        <dbReference type="ARBA" id="ARBA00022729"/>
    </source>
</evidence>
<keyword evidence="10" id="KW-1185">Reference proteome</keyword>
<dbReference type="InterPro" id="IPR000772">
    <property type="entry name" value="Ricin_B_lectin"/>
</dbReference>
<evidence type="ECO:0000256" key="1">
    <source>
        <dbReference type="ARBA" id="ARBA00009865"/>
    </source>
</evidence>
<dbReference type="SUPFAM" id="SSF75005">
    <property type="entry name" value="Arabinanase/levansucrase/invertase"/>
    <property type="match status" value="1"/>
</dbReference>
<sequence length="524" mass="57175">MRNKLLIHLAAAFVVLTGSCQKGPSADRNDALNNVEKLAALNVIAAAPPLGTLIDGAIYRIRGVSSLPDGPVVEVTGNSTAENAAIQQWSWFPNNGQKWKLVKTDATYYKLINITSNKCLKSPSATAGAILQQGTDDGSDAQQWAIDYTGSNNVFTLTNKATGMKMAVDPESSTPGAKIRQKTTLTGTQGMFNFHDTNFQNPLINASRADPYVAQKDGYYYFMYTRGNNIGLRKTRSMSLLSTAVETVVWTPPAGAAYSSNIWAPELHFLSGKWYLYFAANDGGDVTHRMFVLENANADPTTGTWTFKGKISDPSDQWAIDGSVLTIGTTNYFIWSGWENVATKYKQYIYIAQMANPWTISSDRVKISSPTNNWEKYEPSGSLGAGVNEGPIMLRKDANSPIFIIYSASRYSSDNYCLAQIQLKDGGDPMVPGDWINKKQVFVKSDANGVYGPGHNGFFTSSYTDPNGVLHSENWFIYHARSVANTTNGSRTPRMQKLTWNADGSPNFGTAVATGVNIPVPVGE</sequence>
<evidence type="ECO:0000313" key="10">
    <source>
        <dbReference type="Proteomes" id="UP000051950"/>
    </source>
</evidence>
<keyword evidence="2" id="KW-0732">Signal</keyword>
<evidence type="ECO:0000256" key="3">
    <source>
        <dbReference type="ARBA" id="ARBA00022801"/>
    </source>
</evidence>
<evidence type="ECO:0000256" key="7">
    <source>
        <dbReference type="RuleBase" id="RU361187"/>
    </source>
</evidence>
<feature type="active site" description="Proton acceptor" evidence="5">
    <location>
        <position position="210"/>
    </location>
</feature>
<name>A0A0T5VHR8_9SPHI</name>
<dbReference type="EMBL" id="LMZQ01000047">
    <property type="protein sequence ID" value="KRT13370.1"/>
    <property type="molecule type" value="Genomic_DNA"/>
</dbReference>
<dbReference type="PROSITE" id="PS51257">
    <property type="entry name" value="PROKAR_LIPOPROTEIN"/>
    <property type="match status" value="1"/>
</dbReference>
<dbReference type="InterPro" id="IPR035992">
    <property type="entry name" value="Ricin_B-like_lectins"/>
</dbReference>
<evidence type="ECO:0000259" key="8">
    <source>
        <dbReference type="Pfam" id="PF14200"/>
    </source>
</evidence>
<feature type="active site" description="Proton donor" evidence="5">
    <location>
        <position position="389"/>
    </location>
</feature>
<dbReference type="AlphaFoldDB" id="A0A0T5VHR8"/>
<dbReference type="PANTHER" id="PTHR43817">
    <property type="entry name" value="GLYCOSYL HYDROLASE"/>
    <property type="match status" value="1"/>
</dbReference>
<protein>
    <recommendedName>
        <fullName evidence="8">Ricin B lectin domain-containing protein</fullName>
    </recommendedName>
</protein>
<dbReference type="InterPro" id="IPR023296">
    <property type="entry name" value="Glyco_hydro_beta-prop_sf"/>
</dbReference>
<organism evidence="9 10">
    <name type="scientific">Pedobacter ginsenosidimutans</name>
    <dbReference type="NCBI Taxonomy" id="687842"/>
    <lineage>
        <taxon>Bacteria</taxon>
        <taxon>Pseudomonadati</taxon>
        <taxon>Bacteroidota</taxon>
        <taxon>Sphingobacteriia</taxon>
        <taxon>Sphingobacteriales</taxon>
        <taxon>Sphingobacteriaceae</taxon>
        <taxon>Pedobacter</taxon>
    </lineage>
</organism>
<comment type="caution">
    <text evidence="9">The sequence shown here is derived from an EMBL/GenBank/DDBJ whole genome shotgun (WGS) entry which is preliminary data.</text>
</comment>
<dbReference type="Proteomes" id="UP000051950">
    <property type="component" value="Unassembled WGS sequence"/>
</dbReference>
<dbReference type="GO" id="GO:0004553">
    <property type="term" value="F:hydrolase activity, hydrolyzing O-glycosyl compounds"/>
    <property type="evidence" value="ECO:0007669"/>
    <property type="project" value="InterPro"/>
</dbReference>
<dbReference type="Gene3D" id="2.115.10.20">
    <property type="entry name" value="Glycosyl hydrolase domain, family 43"/>
    <property type="match status" value="1"/>
</dbReference>
<dbReference type="Pfam" id="PF14200">
    <property type="entry name" value="RicinB_lectin_2"/>
    <property type="match status" value="1"/>
</dbReference>
<accession>A0A0T5VHR8</accession>
<keyword evidence="3 7" id="KW-0378">Hydrolase</keyword>
<feature type="domain" description="Ricin B lectin" evidence="8">
    <location>
        <begin position="96"/>
        <end position="181"/>
    </location>
</feature>